<comment type="subunit">
    <text evidence="9">Component of the NuA4 histone acetyltransferase complex.</text>
</comment>
<evidence type="ECO:0000256" key="1">
    <source>
        <dbReference type="ARBA" id="ARBA00004123"/>
    </source>
</evidence>
<protein>
    <recommendedName>
        <fullName evidence="3 9">Chromatin modification-related protein EAF6</fullName>
    </recommendedName>
</protein>
<feature type="coiled-coil region" evidence="10">
    <location>
        <begin position="105"/>
        <end position="132"/>
    </location>
</feature>
<keyword evidence="13" id="KW-1185">Reference proteome</keyword>
<feature type="region of interest" description="Disordered" evidence="11">
    <location>
        <begin position="165"/>
        <end position="262"/>
    </location>
</feature>
<accession>A0A8H7DYX0</accession>
<organism evidence="12 13">
    <name type="scientific">Endocarpon pusillum</name>
    <dbReference type="NCBI Taxonomy" id="364733"/>
    <lineage>
        <taxon>Eukaryota</taxon>
        <taxon>Fungi</taxon>
        <taxon>Dikarya</taxon>
        <taxon>Ascomycota</taxon>
        <taxon>Pezizomycotina</taxon>
        <taxon>Eurotiomycetes</taxon>
        <taxon>Chaetothyriomycetidae</taxon>
        <taxon>Verrucariales</taxon>
        <taxon>Verrucariaceae</taxon>
        <taxon>Endocarpon</taxon>
    </lineage>
</organism>
<feature type="compositionally biased region" description="Gly residues" evidence="11">
    <location>
        <begin position="171"/>
        <end position="196"/>
    </location>
</feature>
<evidence type="ECO:0000256" key="5">
    <source>
        <dbReference type="ARBA" id="ARBA00023015"/>
    </source>
</evidence>
<feature type="compositionally biased region" description="Polar residues" evidence="11">
    <location>
        <begin position="233"/>
        <end position="244"/>
    </location>
</feature>
<dbReference type="PANTHER" id="PTHR13476">
    <property type="entry name" value="CHROMATIN MODIFICATION-RELATED PROTEIN MEAF6"/>
    <property type="match status" value="1"/>
</dbReference>
<keyword evidence="9" id="KW-0234">DNA repair</keyword>
<dbReference type="EMBL" id="JAACFV010000219">
    <property type="protein sequence ID" value="KAF7502795.1"/>
    <property type="molecule type" value="Genomic_DNA"/>
</dbReference>
<name>A0A8H7DYX0_9EURO</name>
<evidence type="ECO:0000256" key="11">
    <source>
        <dbReference type="SAM" id="MobiDB-lite"/>
    </source>
</evidence>
<dbReference type="GO" id="GO:0035267">
    <property type="term" value="C:NuA4 histone acetyltransferase complex"/>
    <property type="evidence" value="ECO:0007669"/>
    <property type="project" value="UniProtKB-UniRule"/>
</dbReference>
<dbReference type="GO" id="GO:0005634">
    <property type="term" value="C:nucleus"/>
    <property type="evidence" value="ECO:0007669"/>
    <property type="project" value="UniProtKB-SubCell"/>
</dbReference>
<keyword evidence="7 9" id="KW-0804">Transcription</keyword>
<dbReference type="AlphaFoldDB" id="A0A8H7DYX0"/>
<evidence type="ECO:0000256" key="3">
    <source>
        <dbReference type="ARBA" id="ARBA00018504"/>
    </source>
</evidence>
<evidence type="ECO:0000256" key="6">
    <source>
        <dbReference type="ARBA" id="ARBA00023054"/>
    </source>
</evidence>
<comment type="caution">
    <text evidence="12">The sequence shown here is derived from an EMBL/GenBank/DDBJ whole genome shotgun (WGS) entry which is preliminary data.</text>
</comment>
<comment type="function">
    <text evidence="9">Component of the NuA4 histone acetyltransferase complex which is involved in transcriptional activation of selected genes principally by acetylation of nucleosomal histone H4 and H2A. The NuA4 complex is also involved in DNA repair.</text>
</comment>
<evidence type="ECO:0000256" key="8">
    <source>
        <dbReference type="ARBA" id="ARBA00023242"/>
    </source>
</evidence>
<proteinExistence type="inferred from homology"/>
<reference evidence="12" key="1">
    <citation type="submission" date="2020-02" db="EMBL/GenBank/DDBJ databases">
        <authorList>
            <person name="Palmer J.M."/>
        </authorList>
    </citation>
    <scope>NUCLEOTIDE SEQUENCE</scope>
    <source>
        <strain evidence="12">EPUS1.4</strain>
        <tissue evidence="12">Thallus</tissue>
    </source>
</reference>
<dbReference type="GO" id="GO:0006325">
    <property type="term" value="P:chromatin organization"/>
    <property type="evidence" value="ECO:0007669"/>
    <property type="project" value="UniProtKB-KW"/>
</dbReference>
<dbReference type="InterPro" id="IPR015418">
    <property type="entry name" value="Eaf6"/>
</dbReference>
<evidence type="ECO:0000256" key="7">
    <source>
        <dbReference type="ARBA" id="ARBA00023163"/>
    </source>
</evidence>
<evidence type="ECO:0000313" key="12">
    <source>
        <dbReference type="EMBL" id="KAF7502795.1"/>
    </source>
</evidence>
<comment type="similarity">
    <text evidence="2 9">Belongs to the EAF6 family.</text>
</comment>
<keyword evidence="4 9" id="KW-0156">Chromatin regulator</keyword>
<comment type="subcellular location">
    <subcellularLocation>
        <location evidence="1 9">Nucleus</location>
    </subcellularLocation>
</comment>
<sequence>MSRAADAPKAGLCIAIFEASEKGKILLRDAPSSSLELDHEQGAGEAILECQQEAEFSATATVRHALLRILTATSASTAYRENIPPGSAGKAAAASESTTRGLPYYEKLRRDLRDTLQKKRILDKNMAALEEQIYRQETSYLEETSTAGNIIKGFDNYIKSSAISGSSSAAGAGGGGSGHGAGTISGSAAGGGGGPATGRRKPVINDTDRVFSRSSTAYMRDSDSPSSATTTPNHAGTATPTGKSGQFGGAERQGCWSGSGSG</sequence>
<keyword evidence="5 9" id="KW-0805">Transcription regulation</keyword>
<dbReference type="Proteomes" id="UP000606974">
    <property type="component" value="Unassembled WGS sequence"/>
</dbReference>
<evidence type="ECO:0000256" key="9">
    <source>
        <dbReference type="RuleBase" id="RU368022"/>
    </source>
</evidence>
<keyword evidence="8 9" id="KW-0539">Nucleus</keyword>
<keyword evidence="6 10" id="KW-0175">Coiled coil</keyword>
<gene>
    <name evidence="12" type="ORF">GJ744_005054</name>
</gene>
<evidence type="ECO:0000256" key="10">
    <source>
        <dbReference type="SAM" id="Coils"/>
    </source>
</evidence>
<dbReference type="OrthoDB" id="440324at2759"/>
<evidence type="ECO:0000313" key="13">
    <source>
        <dbReference type="Proteomes" id="UP000606974"/>
    </source>
</evidence>
<evidence type="ECO:0000256" key="4">
    <source>
        <dbReference type="ARBA" id="ARBA00022853"/>
    </source>
</evidence>
<dbReference type="GO" id="GO:0006281">
    <property type="term" value="P:DNA repair"/>
    <property type="evidence" value="ECO:0007669"/>
    <property type="project" value="UniProtKB-UniRule"/>
</dbReference>
<dbReference type="Pfam" id="PF09340">
    <property type="entry name" value="NuA4"/>
    <property type="match status" value="1"/>
</dbReference>
<keyword evidence="9" id="KW-0227">DNA damage</keyword>
<evidence type="ECO:0000256" key="2">
    <source>
        <dbReference type="ARBA" id="ARBA00010916"/>
    </source>
</evidence>